<evidence type="ECO:0000256" key="2">
    <source>
        <dbReference type="ARBA" id="ARBA00006171"/>
    </source>
</evidence>
<dbReference type="PANTHER" id="PTHR46193:SF10">
    <property type="entry name" value="6-PHOSPHOGLUCONATE PHOSPHATASE"/>
    <property type="match status" value="1"/>
</dbReference>
<protein>
    <submittedName>
        <fullName evidence="5">HAD family hydrolase</fullName>
    </submittedName>
</protein>
<sequence>MCFQLSKDIDAVIFDCDGVLIDSEIISARVLMASLDQLGVKVDWAYFKAHFLGRSFPKVAASIRTDFEVDLPSDFEACYRSSLLEAFEQELHPVEGVQSVIANLGVKSCVATSSSPERVARSLAITGLRCFFHDRVFTASEVERGKPAPDLFLHAAASLGVSPEACLVIEDSLPGLQAARAAGMEVWHFVGGSHLSESDAKNVKIQPPTPFFDTWSRFFAMAPKLMAV</sequence>
<dbReference type="InterPro" id="IPR006439">
    <property type="entry name" value="HAD-SF_hydro_IA"/>
</dbReference>
<dbReference type="PANTHER" id="PTHR46193">
    <property type="entry name" value="6-PHOSPHOGLUCONATE PHOSPHATASE"/>
    <property type="match status" value="1"/>
</dbReference>
<evidence type="ECO:0000256" key="3">
    <source>
        <dbReference type="ARBA" id="ARBA00022723"/>
    </source>
</evidence>
<dbReference type="EMBL" id="QTKU01000002">
    <property type="protein sequence ID" value="MBS8260750.1"/>
    <property type="molecule type" value="Genomic_DNA"/>
</dbReference>
<name>A0A944CE33_9HYPH</name>
<dbReference type="InterPro" id="IPR023198">
    <property type="entry name" value="PGP-like_dom2"/>
</dbReference>
<dbReference type="AlphaFoldDB" id="A0A944CE33"/>
<dbReference type="SFLD" id="SFLDS00003">
    <property type="entry name" value="Haloacid_Dehalogenase"/>
    <property type="match status" value="1"/>
</dbReference>
<dbReference type="SUPFAM" id="SSF56784">
    <property type="entry name" value="HAD-like"/>
    <property type="match status" value="1"/>
</dbReference>
<evidence type="ECO:0000256" key="1">
    <source>
        <dbReference type="ARBA" id="ARBA00001946"/>
    </source>
</evidence>
<dbReference type="Gene3D" id="3.40.50.1000">
    <property type="entry name" value="HAD superfamily/HAD-like"/>
    <property type="match status" value="1"/>
</dbReference>
<dbReference type="GO" id="GO:0046872">
    <property type="term" value="F:metal ion binding"/>
    <property type="evidence" value="ECO:0007669"/>
    <property type="project" value="UniProtKB-KW"/>
</dbReference>
<comment type="similarity">
    <text evidence="2">Belongs to the HAD-like hydrolase superfamily. CbbY/CbbZ/Gph/YieH family.</text>
</comment>
<dbReference type="InterPro" id="IPR051600">
    <property type="entry name" value="Beta-PGM-like"/>
</dbReference>
<dbReference type="SFLD" id="SFLDG01129">
    <property type="entry name" value="C1.5:_HAD__Beta-PGM__Phosphata"/>
    <property type="match status" value="1"/>
</dbReference>
<evidence type="ECO:0000313" key="5">
    <source>
        <dbReference type="EMBL" id="MBS8260750.1"/>
    </source>
</evidence>
<dbReference type="NCBIfam" id="TIGR01509">
    <property type="entry name" value="HAD-SF-IA-v3"/>
    <property type="match status" value="1"/>
</dbReference>
<dbReference type="Proteomes" id="UP000705379">
    <property type="component" value="Unassembled WGS sequence"/>
</dbReference>
<proteinExistence type="inferred from homology"/>
<dbReference type="Gene3D" id="1.10.150.240">
    <property type="entry name" value="Putative phosphatase, domain 2"/>
    <property type="match status" value="1"/>
</dbReference>
<dbReference type="Pfam" id="PF00702">
    <property type="entry name" value="Hydrolase"/>
    <property type="match status" value="1"/>
</dbReference>
<reference evidence="5" key="2">
    <citation type="journal article" date="2021" name="Microorganisms">
        <title>Bacterial Dimethylsulfoniopropionate Biosynthesis in the East China Sea.</title>
        <authorList>
            <person name="Liu J."/>
            <person name="Zhang Y."/>
            <person name="Liu J."/>
            <person name="Zhong H."/>
            <person name="Williams B.T."/>
            <person name="Zheng Y."/>
            <person name="Curson A.R.J."/>
            <person name="Sun C."/>
            <person name="Sun H."/>
            <person name="Song D."/>
            <person name="Wagner Mackenzie B."/>
            <person name="Bermejo Martinez A."/>
            <person name="Todd J.D."/>
            <person name="Zhang X.H."/>
        </authorList>
    </citation>
    <scope>NUCLEOTIDE SEQUENCE</scope>
    <source>
        <strain evidence="5">AESS21</strain>
    </source>
</reference>
<dbReference type="SFLD" id="SFLDG01135">
    <property type="entry name" value="C1.5.6:_HAD__Beta-PGM__Phospha"/>
    <property type="match status" value="1"/>
</dbReference>
<keyword evidence="5" id="KW-0378">Hydrolase</keyword>
<reference evidence="5" key="1">
    <citation type="submission" date="2018-08" db="EMBL/GenBank/DDBJ databases">
        <authorList>
            <person name="Jin W."/>
            <person name="Wang H."/>
            <person name="Yang Y."/>
            <person name="Li M."/>
            <person name="Liu J."/>
        </authorList>
    </citation>
    <scope>NUCLEOTIDE SEQUENCE</scope>
    <source>
        <strain evidence="5">AESS21</strain>
    </source>
</reference>
<dbReference type="GO" id="GO:0016787">
    <property type="term" value="F:hydrolase activity"/>
    <property type="evidence" value="ECO:0007669"/>
    <property type="project" value="UniProtKB-KW"/>
</dbReference>
<evidence type="ECO:0000313" key="6">
    <source>
        <dbReference type="Proteomes" id="UP000705379"/>
    </source>
</evidence>
<dbReference type="InterPro" id="IPR023214">
    <property type="entry name" value="HAD_sf"/>
</dbReference>
<dbReference type="CDD" id="cd07526">
    <property type="entry name" value="HAD_BPGM_like"/>
    <property type="match status" value="1"/>
</dbReference>
<dbReference type="InterPro" id="IPR036412">
    <property type="entry name" value="HAD-like_sf"/>
</dbReference>
<organism evidence="5 6">
    <name type="scientific">Roseibium polysiphoniae</name>
    <dbReference type="NCBI Taxonomy" id="2571221"/>
    <lineage>
        <taxon>Bacteria</taxon>
        <taxon>Pseudomonadati</taxon>
        <taxon>Pseudomonadota</taxon>
        <taxon>Alphaproteobacteria</taxon>
        <taxon>Hyphomicrobiales</taxon>
        <taxon>Stappiaceae</taxon>
        <taxon>Roseibium</taxon>
    </lineage>
</organism>
<evidence type="ECO:0000256" key="4">
    <source>
        <dbReference type="ARBA" id="ARBA00022842"/>
    </source>
</evidence>
<gene>
    <name evidence="5" type="ORF">DYI23_11010</name>
</gene>
<keyword evidence="3" id="KW-0479">Metal-binding</keyword>
<accession>A0A944CE33</accession>
<comment type="cofactor">
    <cofactor evidence="1">
        <name>Mg(2+)</name>
        <dbReference type="ChEBI" id="CHEBI:18420"/>
    </cofactor>
</comment>
<comment type="caution">
    <text evidence="5">The sequence shown here is derived from an EMBL/GenBank/DDBJ whole genome shotgun (WGS) entry which is preliminary data.</text>
</comment>
<keyword evidence="4" id="KW-0460">Magnesium</keyword>
<dbReference type="RefSeq" id="WP_213216229.1">
    <property type="nucleotide sequence ID" value="NZ_QTKU01000002.1"/>
</dbReference>